<dbReference type="AlphaFoldDB" id="A0A0B8NLE6"/>
<proteinExistence type="predicted"/>
<keyword evidence="2" id="KW-1185">Reference proteome</keyword>
<dbReference type="InterPro" id="IPR025644">
    <property type="entry name" value="DUF4344"/>
</dbReference>
<comment type="caution">
    <text evidence="1">The sequence shown here is derived from an EMBL/GenBank/DDBJ whole genome shotgun (WGS) entry which is preliminary data.</text>
</comment>
<name>A0A0B8NLE6_9VIBR</name>
<dbReference type="Proteomes" id="UP000031671">
    <property type="component" value="Unassembled WGS sequence"/>
</dbReference>
<organism evidence="1 2">
    <name type="scientific">Vibrio ishigakensis</name>
    <dbReference type="NCBI Taxonomy" id="1481914"/>
    <lineage>
        <taxon>Bacteria</taxon>
        <taxon>Pseudomonadati</taxon>
        <taxon>Pseudomonadota</taxon>
        <taxon>Gammaproteobacteria</taxon>
        <taxon>Vibrionales</taxon>
        <taxon>Vibrionaceae</taxon>
        <taxon>Vibrio</taxon>
    </lineage>
</organism>
<evidence type="ECO:0000313" key="2">
    <source>
        <dbReference type="Proteomes" id="UP000031671"/>
    </source>
</evidence>
<sequence>MGVALFAPVALAASSVELKYEKRADSNEQQVYELIKESGVNEQFIQLSDELFPFEEPMKLVYGGSEGPLYDPSNHTVYIPYAFVLEAQHYFSKHRPKSEVDQGAIDTLMHTLLHEAGHALVSDNGIPILGKEEDAVDNLATIIMLQYLDNGAEAAINAADMFSYESEEGGEYYDFGEYAGVHSFDMQRYFATLCLVYGSDPEGNKGLLDEIEEDYLPEQKETCEETYLQLDYNWHEYLKGDAKGD</sequence>
<evidence type="ECO:0000313" key="1">
    <source>
        <dbReference type="EMBL" id="GAM55535.1"/>
    </source>
</evidence>
<protein>
    <submittedName>
        <fullName evidence="1">Uncharacterized protein</fullName>
    </submittedName>
</protein>
<accession>A0A0B8NLE6</accession>
<gene>
    <name evidence="1" type="ORF">JCM19231_5309</name>
</gene>
<dbReference type="EMBL" id="BBRZ01000015">
    <property type="protein sequence ID" value="GAM55535.1"/>
    <property type="molecule type" value="Genomic_DNA"/>
</dbReference>
<dbReference type="Pfam" id="PF14247">
    <property type="entry name" value="DUF4344"/>
    <property type="match status" value="1"/>
</dbReference>
<reference evidence="1 2" key="1">
    <citation type="submission" date="2015-01" db="EMBL/GenBank/DDBJ databases">
        <title>Vibrio sp. C1 JCM 19231 whole genome shotgun sequence.</title>
        <authorList>
            <person name="Sawabe T."/>
            <person name="Meirelles P."/>
            <person name="Feng G."/>
            <person name="Sayaka M."/>
            <person name="Hattori M."/>
            <person name="Ohkuma M."/>
        </authorList>
    </citation>
    <scope>NUCLEOTIDE SEQUENCE [LARGE SCALE GENOMIC DNA]</scope>
    <source>
        <strain evidence="2">JCM 19231</strain>
    </source>
</reference>
<reference evidence="1 2" key="2">
    <citation type="submission" date="2015-01" db="EMBL/GenBank/DDBJ databases">
        <authorList>
            <consortium name="NBRP consortium"/>
            <person name="Sawabe T."/>
            <person name="Meirelles P."/>
            <person name="Feng G."/>
            <person name="Sayaka M."/>
            <person name="Hattori M."/>
            <person name="Ohkuma M."/>
        </authorList>
    </citation>
    <scope>NUCLEOTIDE SEQUENCE [LARGE SCALE GENOMIC DNA]</scope>
    <source>
        <strain evidence="2">JCM 19231</strain>
    </source>
</reference>